<evidence type="ECO:0000256" key="1">
    <source>
        <dbReference type="ARBA" id="ARBA00009437"/>
    </source>
</evidence>
<dbReference type="SUPFAM" id="SSF46785">
    <property type="entry name" value="Winged helix' DNA-binding domain"/>
    <property type="match status" value="1"/>
</dbReference>
<evidence type="ECO:0000256" key="3">
    <source>
        <dbReference type="ARBA" id="ARBA00023125"/>
    </source>
</evidence>
<dbReference type="InterPro" id="IPR000847">
    <property type="entry name" value="LysR_HTH_N"/>
</dbReference>
<dbReference type="Gene3D" id="1.10.10.10">
    <property type="entry name" value="Winged helix-like DNA-binding domain superfamily/Winged helix DNA-binding domain"/>
    <property type="match status" value="1"/>
</dbReference>
<keyword evidence="7" id="KW-1185">Reference proteome</keyword>
<dbReference type="InterPro" id="IPR050950">
    <property type="entry name" value="HTH-type_LysR_regulators"/>
</dbReference>
<keyword evidence="2" id="KW-0805">Transcription regulation</keyword>
<dbReference type="RefSeq" id="WP_255840014.1">
    <property type="nucleotide sequence ID" value="NZ_CP073346.1"/>
</dbReference>
<evidence type="ECO:0000256" key="2">
    <source>
        <dbReference type="ARBA" id="ARBA00023015"/>
    </source>
</evidence>
<dbReference type="Pfam" id="PF03466">
    <property type="entry name" value="LysR_substrate"/>
    <property type="match status" value="1"/>
</dbReference>
<proteinExistence type="inferred from homology"/>
<dbReference type="InterPro" id="IPR005119">
    <property type="entry name" value="LysR_subst-bd"/>
</dbReference>
<dbReference type="SUPFAM" id="SSF53850">
    <property type="entry name" value="Periplasmic binding protein-like II"/>
    <property type="match status" value="1"/>
</dbReference>
<accession>A0ABY5HAH1</accession>
<protein>
    <submittedName>
        <fullName evidence="6">LysR family transcriptional regulator</fullName>
    </submittedName>
</protein>
<keyword evidence="3" id="KW-0238">DNA-binding</keyword>
<organism evidence="6 7">
    <name type="scientific">Pseudomonas benzenivorans</name>
    <dbReference type="NCBI Taxonomy" id="556533"/>
    <lineage>
        <taxon>Bacteria</taxon>
        <taxon>Pseudomonadati</taxon>
        <taxon>Pseudomonadota</taxon>
        <taxon>Gammaproteobacteria</taxon>
        <taxon>Pseudomonadales</taxon>
        <taxon>Pseudomonadaceae</taxon>
        <taxon>Pseudomonas</taxon>
    </lineage>
</organism>
<sequence length="307" mass="33503">MKHDPTSLKLFVRVVEEGTIAAAAEKEFIAAAAVSRRISELESTLNTQLLLRTNKGVEPTAAGVALLNLARRALHELEAVYVQMQDYASGVRGHIRVFANISAITQFLPRELKDFLAEHPQVEIHLEEKISTAVTRAVADNAADIGIYTPGSHPPGVEVFGYHPDTLAVIVAEDHPLSARPRLTLDEMLDYDFVGLHAGSAINTLIQGVASERERAVQLRMQVTGYDVLCLMVEAGHGIGVLPEAVARLHAPALKLRIIPLDETWARRELKICVRRYDALPVAARLLVDHLRRRAGGAAPDLVQPAG</sequence>
<feature type="domain" description="HTH lysR-type" evidence="5">
    <location>
        <begin position="3"/>
        <end position="60"/>
    </location>
</feature>
<dbReference type="InterPro" id="IPR036390">
    <property type="entry name" value="WH_DNA-bd_sf"/>
</dbReference>
<dbReference type="Gene3D" id="3.40.190.290">
    <property type="match status" value="1"/>
</dbReference>
<comment type="similarity">
    <text evidence="1">Belongs to the LysR transcriptional regulatory family.</text>
</comment>
<evidence type="ECO:0000313" key="6">
    <source>
        <dbReference type="EMBL" id="UTW09346.1"/>
    </source>
</evidence>
<dbReference type="Proteomes" id="UP001059672">
    <property type="component" value="Chromosome"/>
</dbReference>
<dbReference type="Pfam" id="PF00126">
    <property type="entry name" value="HTH_1"/>
    <property type="match status" value="1"/>
</dbReference>
<evidence type="ECO:0000313" key="7">
    <source>
        <dbReference type="Proteomes" id="UP001059672"/>
    </source>
</evidence>
<dbReference type="PANTHER" id="PTHR30419:SF2">
    <property type="entry name" value="LYSR FAMILY TRANSCRIPTIONAL REGULATOR"/>
    <property type="match status" value="1"/>
</dbReference>
<name>A0ABY5HAH1_9PSED</name>
<dbReference type="CDD" id="cd08421">
    <property type="entry name" value="PBP2_LTTR_like_1"/>
    <property type="match status" value="1"/>
</dbReference>
<reference evidence="6" key="1">
    <citation type="submission" date="2021-04" db="EMBL/GenBank/DDBJ databases">
        <title>Oceanospirillales bacteria with DddD are important DMSP degraders in coastal seawater.</title>
        <authorList>
            <person name="Liu J."/>
        </authorList>
    </citation>
    <scope>NUCLEOTIDE SEQUENCE</scope>
    <source>
        <strain evidence="6">D13-4</strain>
    </source>
</reference>
<keyword evidence="4" id="KW-0804">Transcription</keyword>
<dbReference type="InterPro" id="IPR036388">
    <property type="entry name" value="WH-like_DNA-bd_sf"/>
</dbReference>
<dbReference type="EMBL" id="CP073346">
    <property type="protein sequence ID" value="UTW09346.1"/>
    <property type="molecule type" value="Genomic_DNA"/>
</dbReference>
<dbReference type="PANTHER" id="PTHR30419">
    <property type="entry name" value="HTH-TYPE TRANSCRIPTIONAL REGULATOR YBHD"/>
    <property type="match status" value="1"/>
</dbReference>
<gene>
    <name evidence="6" type="ORF">KDW96_08620</name>
</gene>
<evidence type="ECO:0000259" key="5">
    <source>
        <dbReference type="PROSITE" id="PS50931"/>
    </source>
</evidence>
<evidence type="ECO:0000256" key="4">
    <source>
        <dbReference type="ARBA" id="ARBA00023163"/>
    </source>
</evidence>
<dbReference type="PROSITE" id="PS50931">
    <property type="entry name" value="HTH_LYSR"/>
    <property type="match status" value="1"/>
</dbReference>